<evidence type="ECO:0000313" key="5">
    <source>
        <dbReference type="EMBL" id="KAA8516149.1"/>
    </source>
</evidence>
<feature type="compositionally biased region" description="Basic and acidic residues" evidence="2">
    <location>
        <begin position="57"/>
        <end position="73"/>
    </location>
</feature>
<gene>
    <name evidence="5" type="ORF">F0562_019328</name>
</gene>
<dbReference type="AlphaFoldDB" id="A0A5J4ZDX2"/>
<dbReference type="Pfam" id="PF11331">
    <property type="entry name" value="Zn_ribbon_12"/>
    <property type="match status" value="1"/>
</dbReference>
<dbReference type="InterPro" id="IPR021480">
    <property type="entry name" value="Zinc_ribbon_12"/>
</dbReference>
<evidence type="ECO:0000259" key="4">
    <source>
        <dbReference type="Pfam" id="PF22910"/>
    </source>
</evidence>
<evidence type="ECO:0000259" key="3">
    <source>
        <dbReference type="Pfam" id="PF11331"/>
    </source>
</evidence>
<protein>
    <submittedName>
        <fullName evidence="5">Uncharacterized protein</fullName>
    </submittedName>
</protein>
<evidence type="ECO:0000313" key="6">
    <source>
        <dbReference type="Proteomes" id="UP000325577"/>
    </source>
</evidence>
<evidence type="ECO:0000256" key="2">
    <source>
        <dbReference type="SAM" id="MobiDB-lite"/>
    </source>
</evidence>
<feature type="domain" description="Enhanced disease resistance 4-like N-terminal" evidence="4">
    <location>
        <begin position="6"/>
        <end position="38"/>
    </location>
</feature>
<feature type="domain" description="Probable zinc-ribbon" evidence="3">
    <location>
        <begin position="480"/>
        <end position="524"/>
    </location>
</feature>
<feature type="coiled-coil region" evidence="1">
    <location>
        <begin position="208"/>
        <end position="242"/>
    </location>
</feature>
<name>A0A5J4ZDX2_9ASTE</name>
<dbReference type="EMBL" id="CM018052">
    <property type="protein sequence ID" value="KAA8516149.1"/>
    <property type="molecule type" value="Genomic_DNA"/>
</dbReference>
<dbReference type="InterPro" id="IPR040244">
    <property type="entry name" value="EDR4-like"/>
</dbReference>
<evidence type="ECO:0000256" key="1">
    <source>
        <dbReference type="SAM" id="Coils"/>
    </source>
</evidence>
<feature type="region of interest" description="Disordered" evidence="2">
    <location>
        <begin position="49"/>
        <end position="73"/>
    </location>
</feature>
<accession>A0A5J4ZDX2</accession>
<dbReference type="GO" id="GO:1900150">
    <property type="term" value="P:regulation of defense response to fungus"/>
    <property type="evidence" value="ECO:0007669"/>
    <property type="project" value="InterPro"/>
</dbReference>
<feature type="region of interest" description="Disordered" evidence="2">
    <location>
        <begin position="436"/>
        <end position="456"/>
    </location>
</feature>
<dbReference type="OrthoDB" id="2020426at2759"/>
<sequence length="565" mass="63689">MSEPAEVCLVRCPECESLIPELTDFSVYRCRGCGAVLRVNDRNVEADEESVGGFSEKISDKSEKNDVRSNTRLSSRAENEEVLSDIAEKYRNGSKIKTDKWVVDNDLDMNKNLDDLRYAEKGKQFEQLKPQNEIANESRRLGQNSDWRISERGEMEGFGRNPSIQVEGVRDLTSNYSEEGPSNYHFGSSYGYRESVKNQNEADGFNKVELLEQDRAELLRKLHELEDQLSRSRNINDKTKEKVPLVRRMAQQDPYGGGSETWFPDGSLGSSRTSVQYSMSDRHVARPPYISSYSEPSPFSNRHEMALRSFYPSMHTSNQVQGIEDPVRSQMLRRAPHQAPGPLQPSPHHPYYSGHYIDNDMDPFESYPHNINLHPPSCSCFHCYSRHRYFSAPVPPTALYNKMFPDVPNNPIFYCHENPVAFGPQDNNTRIAKTPPLNSHNPQSHTRWPSDLNSESGGLVPHHTSRVLLATGGRRCRPIAGGAPFVTCFNCFELLQVPKKVLLMEKNQNKIQCGACSTVILFSVVNKKLVSVHEETKRTPTEVDDGSAVAVNGVASHSHGHCKSG</sequence>
<dbReference type="Pfam" id="PF22910">
    <property type="entry name" value="EDR4-like_1st"/>
    <property type="match status" value="1"/>
</dbReference>
<keyword evidence="6" id="KW-1185">Reference proteome</keyword>
<dbReference type="PANTHER" id="PTHR31105">
    <property type="entry name" value="EXTRA-LARGE G-PROTEIN-LIKE"/>
    <property type="match status" value="1"/>
</dbReference>
<dbReference type="Proteomes" id="UP000325577">
    <property type="component" value="Linkage Group LG9"/>
</dbReference>
<dbReference type="InterPro" id="IPR055126">
    <property type="entry name" value="EDR4-like_N"/>
</dbReference>
<organism evidence="5 6">
    <name type="scientific">Nyssa sinensis</name>
    <dbReference type="NCBI Taxonomy" id="561372"/>
    <lineage>
        <taxon>Eukaryota</taxon>
        <taxon>Viridiplantae</taxon>
        <taxon>Streptophyta</taxon>
        <taxon>Embryophyta</taxon>
        <taxon>Tracheophyta</taxon>
        <taxon>Spermatophyta</taxon>
        <taxon>Magnoliopsida</taxon>
        <taxon>eudicotyledons</taxon>
        <taxon>Gunneridae</taxon>
        <taxon>Pentapetalae</taxon>
        <taxon>asterids</taxon>
        <taxon>Cornales</taxon>
        <taxon>Nyssaceae</taxon>
        <taxon>Nyssa</taxon>
    </lineage>
</organism>
<keyword evidence="1" id="KW-0175">Coiled coil</keyword>
<reference evidence="5 6" key="1">
    <citation type="submission" date="2019-09" db="EMBL/GenBank/DDBJ databases">
        <title>A chromosome-level genome assembly of the Chinese tupelo Nyssa sinensis.</title>
        <authorList>
            <person name="Yang X."/>
            <person name="Kang M."/>
            <person name="Yang Y."/>
            <person name="Xiong H."/>
            <person name="Wang M."/>
            <person name="Zhang Z."/>
            <person name="Wang Z."/>
            <person name="Wu H."/>
            <person name="Ma T."/>
            <person name="Liu J."/>
            <person name="Xi Z."/>
        </authorList>
    </citation>
    <scope>NUCLEOTIDE SEQUENCE [LARGE SCALE GENOMIC DNA]</scope>
    <source>
        <strain evidence="5">J267</strain>
        <tissue evidence="5">Leaf</tissue>
    </source>
</reference>
<dbReference type="PANTHER" id="PTHR31105:SF58">
    <property type="entry name" value="G-LIKE PROTEIN, PUTATIVE (DUF3133)-RELATED"/>
    <property type="match status" value="1"/>
</dbReference>
<proteinExistence type="predicted"/>